<comment type="similarity">
    <text evidence="1 8">Belongs to the NAD-dependent glycerol-3-phosphate dehydrogenase family.</text>
</comment>
<dbReference type="GO" id="GO:0141152">
    <property type="term" value="F:glycerol-3-phosphate dehydrogenase (NAD+) activity"/>
    <property type="evidence" value="ECO:0007669"/>
    <property type="project" value="UniProtKB-UniRule"/>
</dbReference>
<dbReference type="PRINTS" id="PR00077">
    <property type="entry name" value="GPDHDRGNASE"/>
</dbReference>
<dbReference type="InterPro" id="IPR036291">
    <property type="entry name" value="NAD(P)-bd_dom_sf"/>
</dbReference>
<dbReference type="Gene3D" id="1.10.1040.10">
    <property type="entry name" value="N-(1-d-carboxylethyl)-l-norvaline Dehydrogenase, domain 2"/>
    <property type="match status" value="1"/>
</dbReference>
<keyword evidence="2 8" id="KW-0560">Oxidoreductase</keyword>
<feature type="active site" description="Proton acceptor" evidence="5">
    <location>
        <position position="259"/>
    </location>
</feature>
<dbReference type="InterPro" id="IPR006109">
    <property type="entry name" value="G3P_DH_NAD-dep_C"/>
</dbReference>
<evidence type="ECO:0000256" key="4">
    <source>
        <dbReference type="ARBA" id="ARBA00048683"/>
    </source>
</evidence>
<dbReference type="AlphaFoldDB" id="A0AA36M3G1"/>
<feature type="binding site" evidence="7">
    <location>
        <position position="207"/>
    </location>
    <ligand>
        <name>NAD(+)</name>
        <dbReference type="ChEBI" id="CHEBI:57540"/>
    </ligand>
</feature>
<dbReference type="EMBL" id="CATQJL010000223">
    <property type="protein sequence ID" value="CAJ0597304.1"/>
    <property type="molecule type" value="Genomic_DNA"/>
</dbReference>
<dbReference type="FunFam" id="1.10.1040.10:FF:000004">
    <property type="entry name" value="Glycerol-3-phosphate dehydrogenase [NAD(+)]"/>
    <property type="match status" value="1"/>
</dbReference>
<reference evidence="12" key="1">
    <citation type="submission" date="2023-07" db="EMBL/GenBank/DDBJ databases">
        <authorList>
            <consortium name="CYATHOMIX"/>
        </authorList>
    </citation>
    <scope>NUCLEOTIDE SEQUENCE</scope>
    <source>
        <strain evidence="12">N/A</strain>
    </source>
</reference>
<evidence type="ECO:0000256" key="3">
    <source>
        <dbReference type="ARBA" id="ARBA00023027"/>
    </source>
</evidence>
<comment type="catalytic activity">
    <reaction evidence="4 9">
        <text>sn-glycerol 3-phosphate + NAD(+) = dihydroxyacetone phosphate + NADH + H(+)</text>
        <dbReference type="Rhea" id="RHEA:11092"/>
        <dbReference type="ChEBI" id="CHEBI:15378"/>
        <dbReference type="ChEBI" id="CHEBI:57540"/>
        <dbReference type="ChEBI" id="CHEBI:57597"/>
        <dbReference type="ChEBI" id="CHEBI:57642"/>
        <dbReference type="ChEBI" id="CHEBI:57945"/>
        <dbReference type="EC" id="1.1.1.8"/>
    </reaction>
</comment>
<evidence type="ECO:0000259" key="10">
    <source>
        <dbReference type="Pfam" id="PF01210"/>
    </source>
</evidence>
<feature type="binding site" evidence="7">
    <location>
        <position position="352"/>
    </location>
    <ligand>
        <name>NAD(+)</name>
        <dbReference type="ChEBI" id="CHEBI:57540"/>
    </ligand>
</feature>
<name>A0AA36M3G1_CYLNA</name>
<dbReference type="SUPFAM" id="SSF48179">
    <property type="entry name" value="6-phosphogluconate dehydrogenase C-terminal domain-like"/>
    <property type="match status" value="1"/>
</dbReference>
<gene>
    <name evidence="12" type="ORF">CYNAS_LOCUS9287</name>
</gene>
<dbReference type="GO" id="GO:0042803">
    <property type="term" value="F:protein homodimerization activity"/>
    <property type="evidence" value="ECO:0007669"/>
    <property type="project" value="InterPro"/>
</dbReference>
<dbReference type="PROSITE" id="PS00957">
    <property type="entry name" value="NAD_G3PDH"/>
    <property type="match status" value="1"/>
</dbReference>
<dbReference type="PIRSF" id="PIRSF000114">
    <property type="entry name" value="Glycerol-3-P_dh"/>
    <property type="match status" value="1"/>
</dbReference>
<dbReference type="Pfam" id="PF01210">
    <property type="entry name" value="NAD_Gly3P_dh_N"/>
    <property type="match status" value="1"/>
</dbReference>
<evidence type="ECO:0000256" key="1">
    <source>
        <dbReference type="ARBA" id="ARBA00011009"/>
    </source>
</evidence>
<feature type="binding site" evidence="6">
    <location>
        <position position="159"/>
    </location>
    <ligand>
        <name>substrate</name>
    </ligand>
</feature>
<dbReference type="InterPro" id="IPR013328">
    <property type="entry name" value="6PGD_dom2"/>
</dbReference>
<evidence type="ECO:0000256" key="6">
    <source>
        <dbReference type="PIRSR" id="PIRSR000114-2"/>
    </source>
</evidence>
<dbReference type="InterPro" id="IPR017751">
    <property type="entry name" value="G3P_DH_NAD-dep_euk"/>
</dbReference>
<evidence type="ECO:0000256" key="2">
    <source>
        <dbReference type="ARBA" id="ARBA00023002"/>
    </source>
</evidence>
<organism evidence="12 13">
    <name type="scientific">Cylicocyclus nassatus</name>
    <name type="common">Nematode worm</name>
    <dbReference type="NCBI Taxonomy" id="53992"/>
    <lineage>
        <taxon>Eukaryota</taxon>
        <taxon>Metazoa</taxon>
        <taxon>Ecdysozoa</taxon>
        <taxon>Nematoda</taxon>
        <taxon>Chromadorea</taxon>
        <taxon>Rhabditida</taxon>
        <taxon>Rhabditina</taxon>
        <taxon>Rhabditomorpha</taxon>
        <taxon>Strongyloidea</taxon>
        <taxon>Strongylidae</taxon>
        <taxon>Cylicocyclus</taxon>
    </lineage>
</organism>
<dbReference type="EC" id="1.1.1.8" evidence="9"/>
<dbReference type="GO" id="GO:0046168">
    <property type="term" value="P:glycerol-3-phosphate catabolic process"/>
    <property type="evidence" value="ECO:0007669"/>
    <property type="project" value="UniProtKB-UniRule"/>
</dbReference>
<keyword evidence="13" id="KW-1185">Reference proteome</keyword>
<evidence type="ECO:0000313" key="12">
    <source>
        <dbReference type="EMBL" id="CAJ0597304.1"/>
    </source>
</evidence>
<dbReference type="InterPro" id="IPR008927">
    <property type="entry name" value="6-PGluconate_DH-like_C_sf"/>
</dbReference>
<feature type="binding site" evidence="7">
    <location>
        <position position="136"/>
    </location>
    <ligand>
        <name>NAD(+)</name>
        <dbReference type="ChEBI" id="CHEBI:57540"/>
    </ligand>
</feature>
<dbReference type="InterPro" id="IPR006168">
    <property type="entry name" value="G3P_DH_NAD-dep"/>
</dbReference>
<dbReference type="FunFam" id="3.40.50.720:FF:000672">
    <property type="entry name" value="Glycerol-3-phosphate dehydrogenase [NAD(+)]"/>
    <property type="match status" value="1"/>
</dbReference>
<evidence type="ECO:0000256" key="5">
    <source>
        <dbReference type="PIRSR" id="PIRSR000114-1"/>
    </source>
</evidence>
<dbReference type="SUPFAM" id="SSF51735">
    <property type="entry name" value="NAD(P)-binding Rossmann-fold domains"/>
    <property type="match status" value="1"/>
</dbReference>
<dbReference type="Pfam" id="PF07479">
    <property type="entry name" value="NAD_Gly3P_dh_C"/>
    <property type="match status" value="1"/>
</dbReference>
<feature type="binding site" evidence="6">
    <location>
        <begin position="323"/>
        <end position="324"/>
    </location>
    <ligand>
        <name>substrate</name>
    </ligand>
</feature>
<feature type="binding site" evidence="7">
    <location>
        <position position="323"/>
    </location>
    <ligand>
        <name>NAD(+)</name>
        <dbReference type="ChEBI" id="CHEBI:57540"/>
    </ligand>
</feature>
<dbReference type="GO" id="GO:0051287">
    <property type="term" value="F:NAD binding"/>
    <property type="evidence" value="ECO:0007669"/>
    <property type="project" value="UniProtKB-UniRule"/>
</dbReference>
<evidence type="ECO:0000313" key="13">
    <source>
        <dbReference type="Proteomes" id="UP001176961"/>
    </source>
</evidence>
<evidence type="ECO:0000256" key="9">
    <source>
        <dbReference type="RuleBase" id="RU361243"/>
    </source>
</evidence>
<dbReference type="Proteomes" id="UP001176961">
    <property type="component" value="Unassembled WGS sequence"/>
</dbReference>
<dbReference type="PANTHER" id="PTHR11728:SF8">
    <property type="entry name" value="GLYCEROL-3-PHOSPHATE DEHYDROGENASE [NAD(+)]-RELATED"/>
    <property type="match status" value="1"/>
</dbReference>
<dbReference type="PANTHER" id="PTHR11728">
    <property type="entry name" value="GLYCEROL-3-PHOSPHATE DEHYDROGENASE"/>
    <property type="match status" value="1"/>
</dbReference>
<proteinExistence type="inferred from homology"/>
<evidence type="ECO:0000256" key="7">
    <source>
        <dbReference type="PIRSR" id="PIRSR000114-3"/>
    </source>
</evidence>
<dbReference type="Gene3D" id="3.40.50.720">
    <property type="entry name" value="NAD(P)-binding Rossmann-like Domain"/>
    <property type="match status" value="1"/>
</dbReference>
<sequence length="408" mass="44780">MFGSIRLGAALFQLPNGCPQFAKASSVIRLFKSTASATMKPRRVAIIGSGNWGTAIARIIGNNVKIFPNDFEQTVRMWVFEEMIDGQKLSEIINTRHENVKYLPGKTIPENILAVPDLVESCKDANLLVFVVPHQFVRNICRQLVGKIGSDVHAISLIKGIAAIPDPREEGLSAPSSQKTGGVKLISEDIQEILKVEVSVLMGANLAHEVANDDFCEATIGCKKKSEYGLLLKKLFNSDNFRINVVEDAHTVELCGALKNVVACAAGFTDGLGYGDNTKAAVIRLGLMEITKFVEHYYPGSNLETFFESCGIADLITTCYGGRNRKVCEAFVKTGKPLEEIEKELLHGQSAQGPLTAEEVYYMTEKSNLSESFPLFTAVHRICKGEMKPNDLVACLRSHPEHTDLMLK</sequence>
<protein>
    <recommendedName>
        <fullName evidence="9">Glycerol-3-phosphate dehydrogenase [NAD(+)]</fullName>
        <ecNumber evidence="9">1.1.1.8</ecNumber>
    </recommendedName>
</protein>
<evidence type="ECO:0000256" key="8">
    <source>
        <dbReference type="RuleBase" id="RU000437"/>
    </source>
</evidence>
<feature type="domain" description="Glycerol-3-phosphate dehydrogenase NAD-dependent N-terminal" evidence="10">
    <location>
        <begin position="44"/>
        <end position="226"/>
    </location>
</feature>
<dbReference type="InterPro" id="IPR011128">
    <property type="entry name" value="G3P_DH_NAD-dep_N"/>
</dbReference>
<feature type="domain" description="Glycerol-3-phosphate dehydrogenase NAD-dependent C-terminal" evidence="11">
    <location>
        <begin position="248"/>
        <end position="393"/>
    </location>
</feature>
<dbReference type="NCBIfam" id="TIGR03376">
    <property type="entry name" value="glycerol3P_DH"/>
    <property type="match status" value="1"/>
</dbReference>
<comment type="caution">
    <text evidence="12">The sequence shown here is derived from an EMBL/GenBank/DDBJ whole genome shotgun (WGS) entry which is preliminary data.</text>
</comment>
<feature type="binding site" evidence="7">
    <location>
        <begin position="48"/>
        <end position="53"/>
    </location>
    <ligand>
        <name>NAD(+)</name>
        <dbReference type="ChEBI" id="CHEBI:57540"/>
    </ligand>
</feature>
<evidence type="ECO:0000259" key="11">
    <source>
        <dbReference type="Pfam" id="PF07479"/>
    </source>
</evidence>
<accession>A0AA36M3G1</accession>
<keyword evidence="3 7" id="KW-0520">NAD</keyword>
<dbReference type="GO" id="GO:0005829">
    <property type="term" value="C:cytosol"/>
    <property type="evidence" value="ECO:0007669"/>
    <property type="project" value="TreeGrafter"/>
</dbReference>
<feature type="binding site" evidence="7">
    <location>
        <position position="80"/>
    </location>
    <ligand>
        <name>NAD(+)</name>
        <dbReference type="ChEBI" id="CHEBI:57540"/>
    </ligand>
</feature>
<dbReference type="GO" id="GO:0005975">
    <property type="term" value="P:carbohydrate metabolic process"/>
    <property type="evidence" value="ECO:0007669"/>
    <property type="project" value="InterPro"/>
</dbReference>